<evidence type="ECO:0000313" key="2">
    <source>
        <dbReference type="EMBL" id="MBL1120480.1"/>
    </source>
</evidence>
<dbReference type="EMBL" id="JAERRG010000052">
    <property type="protein sequence ID" value="MBL1120480.1"/>
    <property type="molecule type" value="Genomic_DNA"/>
</dbReference>
<feature type="region of interest" description="Disordered" evidence="1">
    <location>
        <begin position="105"/>
        <end position="127"/>
    </location>
</feature>
<sequence>MSRKVVETALGDLATIWPAVISSSRPAAVVWGLLNTLISSAVHARQEIATMPVDAVHRVLPAAQADSVILLCRLRLSETQAAELMGVDEWAVTSHLRMAQRNMPGELTSAPATSPALAPPLLRSACQ</sequence>
<evidence type="ECO:0008006" key="4">
    <source>
        <dbReference type="Google" id="ProtNLM"/>
    </source>
</evidence>
<comment type="caution">
    <text evidence="2">The sequence shown here is derived from an EMBL/GenBank/DDBJ whole genome shotgun (WGS) entry which is preliminary data.</text>
</comment>
<evidence type="ECO:0000313" key="3">
    <source>
        <dbReference type="Proteomes" id="UP000621510"/>
    </source>
</evidence>
<dbReference type="Proteomes" id="UP000621510">
    <property type="component" value="Unassembled WGS sequence"/>
</dbReference>
<organism evidence="2 3">
    <name type="scientific">Streptomyces endocoffeicus</name>
    <dbReference type="NCBI Taxonomy" id="2898945"/>
    <lineage>
        <taxon>Bacteria</taxon>
        <taxon>Bacillati</taxon>
        <taxon>Actinomycetota</taxon>
        <taxon>Actinomycetes</taxon>
        <taxon>Kitasatosporales</taxon>
        <taxon>Streptomycetaceae</taxon>
        <taxon>Streptomyces</taxon>
    </lineage>
</organism>
<dbReference type="RefSeq" id="WP_201858240.1">
    <property type="nucleotide sequence ID" value="NZ_JAERRG010000052.1"/>
</dbReference>
<name>A0ABS1Q810_9ACTN</name>
<proteinExistence type="predicted"/>
<dbReference type="InterPro" id="IPR013324">
    <property type="entry name" value="RNA_pol_sigma_r3/r4-like"/>
</dbReference>
<accession>A0ABS1Q810</accession>
<keyword evidence="3" id="KW-1185">Reference proteome</keyword>
<dbReference type="SUPFAM" id="SSF88659">
    <property type="entry name" value="Sigma3 and sigma4 domains of RNA polymerase sigma factors"/>
    <property type="match status" value="1"/>
</dbReference>
<gene>
    <name evidence="2" type="ORF">JK364_50550</name>
</gene>
<protein>
    <recommendedName>
        <fullName evidence="4">RNA polymerase sigma factor 70 region 4 type 2 domain-containing protein</fullName>
    </recommendedName>
</protein>
<feature type="compositionally biased region" description="Low complexity" evidence="1">
    <location>
        <begin position="107"/>
        <end position="127"/>
    </location>
</feature>
<evidence type="ECO:0000256" key="1">
    <source>
        <dbReference type="SAM" id="MobiDB-lite"/>
    </source>
</evidence>
<reference evidence="2 3" key="1">
    <citation type="submission" date="2021-01" db="EMBL/GenBank/DDBJ databases">
        <title>WGS of actinomycetes isolated from Thailand.</title>
        <authorList>
            <person name="Thawai C."/>
        </authorList>
    </citation>
    <scope>NUCLEOTIDE SEQUENCE [LARGE SCALE GENOMIC DNA]</scope>
    <source>
        <strain evidence="2 3">CA3R110</strain>
    </source>
</reference>